<proteinExistence type="predicted"/>
<evidence type="ECO:0000313" key="3">
    <source>
        <dbReference type="EMBL" id="MCJ8502212.1"/>
    </source>
</evidence>
<feature type="domain" description="Response regulatory" evidence="2">
    <location>
        <begin position="1"/>
        <end position="65"/>
    </location>
</feature>
<evidence type="ECO:0000313" key="4">
    <source>
        <dbReference type="Proteomes" id="UP001165427"/>
    </source>
</evidence>
<dbReference type="PROSITE" id="PS50110">
    <property type="entry name" value="RESPONSE_REGULATORY"/>
    <property type="match status" value="1"/>
</dbReference>
<reference evidence="3" key="1">
    <citation type="submission" date="2022-04" db="EMBL/GenBank/DDBJ databases">
        <title>Desulfatitalea alkaliphila sp. nov., a novel anaerobic sulfate-reducing bacterium isolated from terrestrial mud volcano, Taman Peninsula, Russia.</title>
        <authorList>
            <person name="Khomyakova M.A."/>
            <person name="Merkel A.Y."/>
            <person name="Slobodkin A.I."/>
        </authorList>
    </citation>
    <scope>NUCLEOTIDE SEQUENCE</scope>
    <source>
        <strain evidence="3">M08but</strain>
    </source>
</reference>
<sequence>MTMPKMTGDVMARQIKAIRPDIPIIVCSGFSGWINARAMEAIGVSAVLMKPVLYADLARTIRQALDADS</sequence>
<comment type="caution">
    <text evidence="3">The sequence shown here is derived from an EMBL/GenBank/DDBJ whole genome shotgun (WGS) entry which is preliminary data.</text>
</comment>
<comment type="caution">
    <text evidence="1">Lacks conserved residue(s) required for the propagation of feature annotation.</text>
</comment>
<dbReference type="InterPro" id="IPR011006">
    <property type="entry name" value="CheY-like_superfamily"/>
</dbReference>
<dbReference type="GO" id="GO:0000160">
    <property type="term" value="P:phosphorelay signal transduction system"/>
    <property type="evidence" value="ECO:0007669"/>
    <property type="project" value="InterPro"/>
</dbReference>
<accession>A0AA41UL86</accession>
<name>A0AA41UL86_9BACT</name>
<dbReference type="Proteomes" id="UP001165427">
    <property type="component" value="Unassembled WGS sequence"/>
</dbReference>
<dbReference type="EMBL" id="JALJRB010000022">
    <property type="protein sequence ID" value="MCJ8502212.1"/>
    <property type="molecule type" value="Genomic_DNA"/>
</dbReference>
<dbReference type="AlphaFoldDB" id="A0AA41UL86"/>
<protein>
    <recommendedName>
        <fullName evidence="2">Response regulatory domain-containing protein</fullName>
    </recommendedName>
</protein>
<evidence type="ECO:0000259" key="2">
    <source>
        <dbReference type="PROSITE" id="PS50110"/>
    </source>
</evidence>
<gene>
    <name evidence="3" type="ORF">MRX98_16630</name>
</gene>
<evidence type="ECO:0000256" key="1">
    <source>
        <dbReference type="PROSITE-ProRule" id="PRU00169"/>
    </source>
</evidence>
<dbReference type="InterPro" id="IPR001789">
    <property type="entry name" value="Sig_transdc_resp-reg_receiver"/>
</dbReference>
<organism evidence="3 4">
    <name type="scientific">Desulfatitalea alkaliphila</name>
    <dbReference type="NCBI Taxonomy" id="2929485"/>
    <lineage>
        <taxon>Bacteria</taxon>
        <taxon>Pseudomonadati</taxon>
        <taxon>Thermodesulfobacteriota</taxon>
        <taxon>Desulfobacteria</taxon>
        <taxon>Desulfobacterales</taxon>
        <taxon>Desulfosarcinaceae</taxon>
        <taxon>Desulfatitalea</taxon>
    </lineage>
</organism>
<dbReference type="Gene3D" id="3.40.50.2300">
    <property type="match status" value="1"/>
</dbReference>
<dbReference type="SUPFAM" id="SSF52172">
    <property type="entry name" value="CheY-like"/>
    <property type="match status" value="1"/>
</dbReference>
<keyword evidence="4" id="KW-1185">Reference proteome</keyword>